<dbReference type="RefSeq" id="WP_166627734.1">
    <property type="nucleotide sequence ID" value="NZ_SNYH01000003.1"/>
</dbReference>
<dbReference type="GO" id="GO:0051213">
    <property type="term" value="F:dioxygenase activity"/>
    <property type="evidence" value="ECO:0007669"/>
    <property type="project" value="UniProtKB-KW"/>
</dbReference>
<name>A0A4R6TCI7_9FLAO</name>
<protein>
    <submittedName>
        <fullName evidence="2">Quercetin dioxygenase-like cupin family protein</fullName>
    </submittedName>
</protein>
<dbReference type="EMBL" id="SNYH01000003">
    <property type="protein sequence ID" value="TDQ27515.1"/>
    <property type="molecule type" value="Genomic_DNA"/>
</dbReference>
<dbReference type="Gene3D" id="2.60.120.10">
    <property type="entry name" value="Jelly Rolls"/>
    <property type="match status" value="1"/>
</dbReference>
<dbReference type="InterPro" id="IPR053146">
    <property type="entry name" value="QDO-like"/>
</dbReference>
<dbReference type="InterPro" id="IPR013096">
    <property type="entry name" value="Cupin_2"/>
</dbReference>
<accession>A0A4R6TCI7</accession>
<dbReference type="AlphaFoldDB" id="A0A4R6TCI7"/>
<keyword evidence="2" id="KW-0560">Oxidoreductase</keyword>
<comment type="caution">
    <text evidence="2">The sequence shown here is derived from an EMBL/GenBank/DDBJ whole genome shotgun (WGS) entry which is preliminary data.</text>
</comment>
<evidence type="ECO:0000313" key="2">
    <source>
        <dbReference type="EMBL" id="TDQ27515.1"/>
    </source>
</evidence>
<dbReference type="PANTHER" id="PTHR36440">
    <property type="entry name" value="PUTATIVE (AFU_ORTHOLOGUE AFUA_8G07350)-RELATED"/>
    <property type="match status" value="1"/>
</dbReference>
<keyword evidence="3" id="KW-1185">Reference proteome</keyword>
<dbReference type="Proteomes" id="UP000295390">
    <property type="component" value="Unassembled WGS sequence"/>
</dbReference>
<reference evidence="2 3" key="1">
    <citation type="submission" date="2019-03" db="EMBL/GenBank/DDBJ databases">
        <title>Genomic Encyclopedia of Type Strains, Phase III (KMG-III): the genomes of soil and plant-associated and newly described type strains.</title>
        <authorList>
            <person name="Whitman W."/>
        </authorList>
    </citation>
    <scope>NUCLEOTIDE SEQUENCE [LARGE SCALE GENOMIC DNA]</scope>
    <source>
        <strain evidence="2 3">CECT 8283</strain>
    </source>
</reference>
<sequence>MNERIKSSKKLTIVRKFGEGKKYWMTDKEYTGIVVSKEETNSEYIISDGIIEPEGFVPDHYHKWEDQTFHIITGKLEAKIGDKVVQVGAGDTIHCPRGTSHFMKNIGDSDVRLISYIFPGDWAEDFMAETSKQVKSGNIDLDLIEEKFGVVYLK</sequence>
<feature type="domain" description="Cupin type-2" evidence="1">
    <location>
        <begin position="51"/>
        <end position="115"/>
    </location>
</feature>
<dbReference type="Pfam" id="PF07883">
    <property type="entry name" value="Cupin_2"/>
    <property type="match status" value="1"/>
</dbReference>
<organism evidence="2 3">
    <name type="scientific">Tenacibaculum caenipelagi</name>
    <dbReference type="NCBI Taxonomy" id="1325435"/>
    <lineage>
        <taxon>Bacteria</taxon>
        <taxon>Pseudomonadati</taxon>
        <taxon>Bacteroidota</taxon>
        <taxon>Flavobacteriia</taxon>
        <taxon>Flavobacteriales</taxon>
        <taxon>Flavobacteriaceae</taxon>
        <taxon>Tenacibaculum</taxon>
    </lineage>
</organism>
<gene>
    <name evidence="2" type="ORF">DFQ07_1366</name>
</gene>
<dbReference type="PANTHER" id="PTHR36440:SF1">
    <property type="entry name" value="PUTATIVE (AFU_ORTHOLOGUE AFUA_8G07350)-RELATED"/>
    <property type="match status" value="1"/>
</dbReference>
<dbReference type="SUPFAM" id="SSF51182">
    <property type="entry name" value="RmlC-like cupins"/>
    <property type="match status" value="1"/>
</dbReference>
<keyword evidence="2" id="KW-0223">Dioxygenase</keyword>
<proteinExistence type="predicted"/>
<dbReference type="InterPro" id="IPR014710">
    <property type="entry name" value="RmlC-like_jellyroll"/>
</dbReference>
<evidence type="ECO:0000313" key="3">
    <source>
        <dbReference type="Proteomes" id="UP000295390"/>
    </source>
</evidence>
<evidence type="ECO:0000259" key="1">
    <source>
        <dbReference type="Pfam" id="PF07883"/>
    </source>
</evidence>
<dbReference type="InterPro" id="IPR011051">
    <property type="entry name" value="RmlC_Cupin_sf"/>
</dbReference>